<evidence type="ECO:0000259" key="3">
    <source>
        <dbReference type="Pfam" id="PF01370"/>
    </source>
</evidence>
<dbReference type="OrthoDB" id="9801056at2"/>
<dbReference type="GO" id="GO:0003978">
    <property type="term" value="F:UDP-glucose 4-epimerase activity"/>
    <property type="evidence" value="ECO:0007669"/>
    <property type="project" value="UniProtKB-EC"/>
</dbReference>
<gene>
    <name evidence="4" type="ordered locus">Hsero_1012</name>
</gene>
<reference evidence="4 5" key="1">
    <citation type="submission" date="2010-04" db="EMBL/GenBank/DDBJ databases">
        <title>The genome of Herbaspirillum seropedicae SmR1, an endophytic, nitrogen-fixing, plant-growth promoting beta-Proteobacteria.</title>
        <authorList>
            <person name="Pedrosa F.O."/>
            <person name="Monteiro R.A."/>
            <person name="Wassem R."/>
            <person name="Cruz L.M."/>
            <person name="Ayub R.A."/>
            <person name="Colauto N.B."/>
            <person name="Fernandez M.A."/>
            <person name="Fungaro M.H.P."/>
            <person name="Grisard E.C."/>
            <person name="Hungria M."/>
            <person name="Madeira H.M.F."/>
            <person name="Nodari R.O."/>
            <person name="Osaku C.A."/>
            <person name="Petzl-Erler M.L."/>
            <person name="Terenzi H."/>
            <person name="Vieira L.G.E."/>
            <person name="Almeida M.I.M."/>
            <person name="Alves L.R."/>
            <person name="Arantes O.M.N."/>
            <person name="Balsanelli E."/>
            <person name="Barcellos F.G."/>
            <person name="Baura V.A."/>
            <person name="Binde D.R."/>
            <person name="Campo R.J."/>
            <person name="Chubatsu L.S."/>
            <person name="Chueire L.M.O."/>
            <person name="Ciferri R.R."/>
            <person name="Correa L.C."/>
            <person name="da Conceicao Silva J.L."/>
            <person name="Dabul A.N.G."/>
            <person name="Dambros B.P."/>
            <person name="Faoro H."/>
            <person name="Favetti A."/>
            <person name="Friedermann G."/>
            <person name="Furlaneto M.C."/>
            <person name="Gasques L.S."/>
            <person name="Gimenes C.C.T."/>
            <person name="Gioppo N.M.R."/>
            <person name="Glienke-Blanco C."/>
            <person name="Godoy L.P."/>
            <person name="Guerra M.P."/>
            <person name="Karp S."/>
            <person name="Kava-Cordeiro V."/>
            <person name="Margarido V.P."/>
            <person name="Mathioni S.M."/>
            <person name="Menck-Soares M.A."/>
            <person name="Murace N.K."/>
            <person name="Nicolas M.F."/>
            <person name="Oliveira C.E.C."/>
            <person name="Pagnan N.A.B."/>
            <person name="Pamphile J.A."/>
            <person name="Patussi E.V."/>
            <person name="Pereira L.F.P."/>
            <person name="Pereira-Ferrari L."/>
            <person name="Pinto F.G.S."/>
            <person name="Precoma C."/>
            <person name="Prioli A.J."/>
            <person name="Prioli S.M.A.P."/>
            <person name="Raittz R.T."/>
            <person name="Ramos H.J.O."/>
            <person name="Ribeiro E.M.S.F."/>
            <person name="Rigo L.U."/>
            <person name="Rocha C.L.M.S.C."/>
            <person name="Rocha S.N."/>
            <person name="Santos K."/>
            <person name="Satori D."/>
            <person name="Silva A.G."/>
            <person name="Simao R.C.G."/>
            <person name="Soares M.A.M."/>
            <person name="Souza E.M."/>
            <person name="Steffens M.B.R."/>
            <person name="Steindel M."/>
            <person name="Tadra-Sfeir M.Z."/>
            <person name="Takahashi E.K."/>
            <person name="Torres R.A."/>
            <person name="Valle J.S."/>
            <person name="Vernal J.I."/>
            <person name="Vilas-Boas L.A."/>
            <person name="Watanabe M.A.E."/>
            <person name="Weiss V.A."/>
            <person name="Yates M.A."/>
            <person name="Souza E.M."/>
        </authorList>
    </citation>
    <scope>NUCLEOTIDE SEQUENCE [LARGE SCALE GENOMIC DNA]</scope>
    <source>
        <strain evidence="4 5">SmR1</strain>
    </source>
</reference>
<keyword evidence="1" id="KW-0521">NADP</keyword>
<dbReference type="SUPFAM" id="SSF51735">
    <property type="entry name" value="NAD(P)-binding Rossmann-fold domains"/>
    <property type="match status" value="1"/>
</dbReference>
<keyword evidence="2" id="KW-0119">Carbohydrate metabolism</keyword>
<sequence length="320" mass="34015">MKILVTGAGGFIGATLVALLRQRGQAGGRRISSLAVLDRQLGETAPDMVRIEGNLQDAQVQAQIVAFGADLCFHLAALPGGAAEADPALSRRVNLDATLDLFELLARRDPATPPPVVVYASTIAVYGLDLPDPVTPATPPRPALIYGAHKLACEILLADYTRRGLLDGRSLRLPGIVARPRAASGLVSAFMSELLHALAAGELFTCPVGPQATAWWMSAQRCAENLLHAASMDPTRDPEGAAARVWPLPVLRLSIAQVVATLSALYGVDGQALVRYAPQPQVEAVFGRYPRLDDRAARQLGLRDDGSVQEMVERALISRG</sequence>
<dbReference type="STRING" id="757424.Hsero_1012"/>
<name>D8J0X4_HERSS</name>
<feature type="domain" description="NAD-dependent epimerase/dehydratase" evidence="3">
    <location>
        <begin position="3"/>
        <end position="207"/>
    </location>
</feature>
<evidence type="ECO:0000313" key="5">
    <source>
        <dbReference type="Proteomes" id="UP000000329"/>
    </source>
</evidence>
<keyword evidence="5" id="KW-1185">Reference proteome</keyword>
<dbReference type="PANTHER" id="PTHR43103">
    <property type="entry name" value="NUCLEOSIDE-DIPHOSPHATE-SUGAR EPIMERASE"/>
    <property type="match status" value="1"/>
</dbReference>
<evidence type="ECO:0000313" key="4">
    <source>
        <dbReference type="EMBL" id="ADJ62529.1"/>
    </source>
</evidence>
<organism evidence="4 5">
    <name type="scientific">Herbaspirillum seropedicae (strain SmR1)</name>
    <dbReference type="NCBI Taxonomy" id="757424"/>
    <lineage>
        <taxon>Bacteria</taxon>
        <taxon>Pseudomonadati</taxon>
        <taxon>Pseudomonadota</taxon>
        <taxon>Betaproteobacteria</taxon>
        <taxon>Burkholderiales</taxon>
        <taxon>Oxalobacteraceae</taxon>
        <taxon>Herbaspirillum</taxon>
    </lineage>
</organism>
<dbReference type="eggNOG" id="COG0451">
    <property type="taxonomic scope" value="Bacteria"/>
</dbReference>
<dbReference type="Proteomes" id="UP000000329">
    <property type="component" value="Chromosome"/>
</dbReference>
<dbReference type="GeneID" id="29389684"/>
<dbReference type="InterPro" id="IPR036291">
    <property type="entry name" value="NAD(P)-bd_dom_sf"/>
</dbReference>
<accession>D8J0X4</accession>
<dbReference type="AlphaFoldDB" id="D8J0X4"/>
<keyword evidence="4" id="KW-0413">Isomerase</keyword>
<evidence type="ECO:0000256" key="1">
    <source>
        <dbReference type="ARBA" id="ARBA00022857"/>
    </source>
</evidence>
<dbReference type="EMBL" id="CP002039">
    <property type="protein sequence ID" value="ADJ62529.1"/>
    <property type="molecule type" value="Genomic_DNA"/>
</dbReference>
<protein>
    <submittedName>
        <fullName evidence="4">UDP-glucose 4-epimerase protein</fullName>
        <ecNumber evidence="4">5.1.3.2</ecNumber>
    </submittedName>
</protein>
<dbReference type="HOGENOM" id="CLU_007383_19_0_4"/>
<dbReference type="PANTHER" id="PTHR43103:SF3">
    <property type="entry name" value="ADP-L-GLYCERO-D-MANNO-HEPTOSE-6-EPIMERASE"/>
    <property type="match status" value="1"/>
</dbReference>
<evidence type="ECO:0000256" key="2">
    <source>
        <dbReference type="ARBA" id="ARBA00023277"/>
    </source>
</evidence>
<dbReference type="RefSeq" id="WP_013233042.1">
    <property type="nucleotide sequence ID" value="NC_014323.1"/>
</dbReference>
<proteinExistence type="predicted"/>
<dbReference type="EC" id="5.1.3.2" evidence="4"/>
<dbReference type="InterPro" id="IPR001509">
    <property type="entry name" value="Epimerase_deHydtase"/>
</dbReference>
<dbReference type="Gene3D" id="3.90.25.10">
    <property type="entry name" value="UDP-galactose 4-epimerase, domain 1"/>
    <property type="match status" value="1"/>
</dbReference>
<dbReference type="KEGG" id="hse:Hsero_1012"/>
<dbReference type="Pfam" id="PF01370">
    <property type="entry name" value="Epimerase"/>
    <property type="match status" value="1"/>
</dbReference>
<dbReference type="Gene3D" id="3.40.50.720">
    <property type="entry name" value="NAD(P)-binding Rossmann-like Domain"/>
    <property type="match status" value="1"/>
</dbReference>